<reference evidence="1" key="1">
    <citation type="submission" date="2015-07" db="EMBL/GenBank/DDBJ databases">
        <title>Adaptation to a free-living lifestyle via gene acquisitions in the diplomonad Trepomonas sp. PC1.</title>
        <authorList>
            <person name="Xu F."/>
            <person name="Jerlstrom-Hultqvist J."/>
            <person name="Kolisko M."/>
            <person name="Simpson A.G.B."/>
            <person name="Roger A.J."/>
            <person name="Svard S.G."/>
            <person name="Andersson J.O."/>
        </authorList>
    </citation>
    <scope>NUCLEOTIDE SEQUENCE</scope>
    <source>
        <strain evidence="1">PC1</strain>
    </source>
</reference>
<protein>
    <submittedName>
        <fullName evidence="1">Uncharacterized protein</fullName>
    </submittedName>
</protein>
<gene>
    <name evidence="1" type="ORF">TPC1_13041</name>
</gene>
<dbReference type="EMBL" id="GDID01002264">
    <property type="protein sequence ID" value="JAP94342.1"/>
    <property type="molecule type" value="Transcribed_RNA"/>
</dbReference>
<organism evidence="1">
    <name type="scientific">Trepomonas sp. PC1</name>
    <dbReference type="NCBI Taxonomy" id="1076344"/>
    <lineage>
        <taxon>Eukaryota</taxon>
        <taxon>Metamonada</taxon>
        <taxon>Diplomonadida</taxon>
        <taxon>Hexamitidae</taxon>
        <taxon>Hexamitinae</taxon>
        <taxon>Trepomonas</taxon>
    </lineage>
</organism>
<evidence type="ECO:0000313" key="1">
    <source>
        <dbReference type="EMBL" id="JAP94342.1"/>
    </source>
</evidence>
<proteinExistence type="predicted"/>
<name>A0A146KC30_9EUKA</name>
<dbReference type="AlphaFoldDB" id="A0A146KC30"/>
<sequence>MTIDAPNPNGFVLYIVSEGDLCEVSIDAGPYMILDAIHGDLTYSPPQLQKIGEKKKRSADLVLKEQLWLNTYTMNMHGGEIVDQTKDEDLDESQFIVHAPTGNHVKITIVGQGKMALMALGIEESFPIAAVSDNVLGYDVGTNQAEIEVYSPGPEGFVVAVMSNYTEVKVNIDGMGKIIPCISHGDDHAIDHRSSASHSQKSSIQKREEFRGEVHKLNYIQSFEKTFKGAQEIDCEPGIDLEETQQILVYAATGTQIKCEVEGDENVSIIVMERDSFPLMRSTKIISSALNQFKKVSLITNCPGVGGMVCYFVGKGQLNARISSGERSMIQIAHPK</sequence>
<accession>A0A146KC30</accession>